<sequence length="93" mass="9536">MDLDPDAAANIVNSITEAGGHAVALAGDVTDPGLSTAAVDLAQRAFGRIDILVNNAGMGSPTLSSLSRLHATARQTGPRFPEQPISGTIIDQR</sequence>
<dbReference type="Pfam" id="PF00106">
    <property type="entry name" value="adh_short"/>
    <property type="match status" value="1"/>
</dbReference>
<accession>A0ABU1UGF4</accession>
<name>A0ABU1UGF4_9MICC</name>
<organism evidence="4 5">
    <name type="scientific">Arthrobacter ginsengisoli</name>
    <dbReference type="NCBI Taxonomy" id="1356565"/>
    <lineage>
        <taxon>Bacteria</taxon>
        <taxon>Bacillati</taxon>
        <taxon>Actinomycetota</taxon>
        <taxon>Actinomycetes</taxon>
        <taxon>Micrococcales</taxon>
        <taxon>Micrococcaceae</taxon>
        <taxon>Arthrobacter</taxon>
    </lineage>
</organism>
<dbReference type="PANTHER" id="PTHR43669">
    <property type="entry name" value="5-KETO-D-GLUCONATE 5-REDUCTASE"/>
    <property type="match status" value="1"/>
</dbReference>
<evidence type="ECO:0000313" key="5">
    <source>
        <dbReference type="Proteomes" id="UP001252243"/>
    </source>
</evidence>
<keyword evidence="2" id="KW-0560">Oxidoreductase</keyword>
<comment type="caution">
    <text evidence="4">The sequence shown here is derived from an EMBL/GenBank/DDBJ whole genome shotgun (WGS) entry which is preliminary data.</text>
</comment>
<dbReference type="EMBL" id="JAVDVQ010000019">
    <property type="protein sequence ID" value="MDR7084215.1"/>
    <property type="molecule type" value="Genomic_DNA"/>
</dbReference>
<proteinExistence type="inferred from homology"/>
<dbReference type="Proteomes" id="UP001252243">
    <property type="component" value="Unassembled WGS sequence"/>
</dbReference>
<dbReference type="InterPro" id="IPR002347">
    <property type="entry name" value="SDR_fam"/>
</dbReference>
<dbReference type="Gene3D" id="3.40.50.720">
    <property type="entry name" value="NAD(P)-binding Rossmann-like Domain"/>
    <property type="match status" value="1"/>
</dbReference>
<comment type="similarity">
    <text evidence="1">Belongs to the short-chain dehydrogenases/reductases (SDR) family.</text>
</comment>
<evidence type="ECO:0000313" key="4">
    <source>
        <dbReference type="EMBL" id="MDR7084215.1"/>
    </source>
</evidence>
<evidence type="ECO:0000256" key="1">
    <source>
        <dbReference type="ARBA" id="ARBA00006484"/>
    </source>
</evidence>
<gene>
    <name evidence="4" type="ORF">J2X01_003523</name>
</gene>
<dbReference type="SUPFAM" id="SSF51735">
    <property type="entry name" value="NAD(P)-binding Rossmann-fold domains"/>
    <property type="match status" value="1"/>
</dbReference>
<keyword evidence="5" id="KW-1185">Reference proteome</keyword>
<dbReference type="PANTHER" id="PTHR43669:SF14">
    <property type="entry name" value="OXIDOREDUCTASE"/>
    <property type="match status" value="1"/>
</dbReference>
<evidence type="ECO:0000256" key="2">
    <source>
        <dbReference type="ARBA" id="ARBA00023002"/>
    </source>
</evidence>
<dbReference type="InterPro" id="IPR036291">
    <property type="entry name" value="NAD(P)-bd_dom_sf"/>
</dbReference>
<protein>
    <submittedName>
        <fullName evidence="4">NAD(P)-dependent dehydrogenase (Short-subunit alcohol dehydrogenase family)</fullName>
    </submittedName>
</protein>
<evidence type="ECO:0000256" key="3">
    <source>
        <dbReference type="SAM" id="MobiDB-lite"/>
    </source>
</evidence>
<reference evidence="4 5" key="1">
    <citation type="submission" date="2023-07" db="EMBL/GenBank/DDBJ databases">
        <title>Sorghum-associated microbial communities from plants grown in Nebraska, USA.</title>
        <authorList>
            <person name="Schachtman D."/>
        </authorList>
    </citation>
    <scope>NUCLEOTIDE SEQUENCE [LARGE SCALE GENOMIC DNA]</scope>
    <source>
        <strain evidence="4 5">BE167</strain>
    </source>
</reference>
<feature type="region of interest" description="Disordered" evidence="3">
    <location>
        <begin position="72"/>
        <end position="93"/>
    </location>
</feature>